<dbReference type="AlphaFoldDB" id="A0AAE0DES7"/>
<evidence type="ECO:0000313" key="1">
    <source>
        <dbReference type="EMBL" id="KAK3166749.1"/>
    </source>
</evidence>
<name>A0AAE0DES7_9LECA</name>
<dbReference type="EMBL" id="JASNWA010000011">
    <property type="protein sequence ID" value="KAK3166749.1"/>
    <property type="molecule type" value="Genomic_DNA"/>
</dbReference>
<accession>A0AAE0DES7</accession>
<comment type="caution">
    <text evidence="1">The sequence shown here is derived from an EMBL/GenBank/DDBJ whole genome shotgun (WGS) entry which is preliminary data.</text>
</comment>
<gene>
    <name evidence="1" type="ORF">OEA41_009874</name>
</gene>
<evidence type="ECO:0000313" key="2">
    <source>
        <dbReference type="Proteomes" id="UP001276659"/>
    </source>
</evidence>
<sequence>MGFPSTTLNNVDIREVDYSGTTTTAERLMRAIEQDGLPQDLLTREHFGLSKVDKLDDELKLMGLYKGLLVLLDNPPSTKTLHGWQQSNKLAEGILKAYS</sequence>
<keyword evidence="2" id="KW-1185">Reference proteome</keyword>
<dbReference type="Proteomes" id="UP001276659">
    <property type="component" value="Unassembled WGS sequence"/>
</dbReference>
<organism evidence="1 2">
    <name type="scientific">Lepraria neglecta</name>
    <dbReference type="NCBI Taxonomy" id="209136"/>
    <lineage>
        <taxon>Eukaryota</taxon>
        <taxon>Fungi</taxon>
        <taxon>Dikarya</taxon>
        <taxon>Ascomycota</taxon>
        <taxon>Pezizomycotina</taxon>
        <taxon>Lecanoromycetes</taxon>
        <taxon>OSLEUM clade</taxon>
        <taxon>Lecanoromycetidae</taxon>
        <taxon>Lecanorales</taxon>
        <taxon>Lecanorineae</taxon>
        <taxon>Stereocaulaceae</taxon>
        <taxon>Lepraria</taxon>
    </lineage>
</organism>
<reference evidence="1" key="1">
    <citation type="submission" date="2022-11" db="EMBL/GenBank/DDBJ databases">
        <title>Chromosomal genome sequence assembly and mating type (MAT) locus characterization of the leprose asexual lichenized fungus Lepraria neglecta (Nyl.) Erichsen.</title>
        <authorList>
            <person name="Allen J.L."/>
            <person name="Pfeffer B."/>
        </authorList>
    </citation>
    <scope>NUCLEOTIDE SEQUENCE</scope>
    <source>
        <strain evidence="1">Allen 5258</strain>
    </source>
</reference>
<protein>
    <submittedName>
        <fullName evidence="1">Uncharacterized protein</fullName>
    </submittedName>
</protein>
<proteinExistence type="predicted"/>